<dbReference type="Proteomes" id="UP001234585">
    <property type="component" value="Plasmid unnamed1"/>
</dbReference>
<evidence type="ECO:0000256" key="2">
    <source>
        <dbReference type="ARBA" id="ARBA00022729"/>
    </source>
</evidence>
<dbReference type="Gene3D" id="3.40.190.10">
    <property type="entry name" value="Periplasmic binding protein-like II"/>
    <property type="match status" value="2"/>
</dbReference>
<evidence type="ECO:0000259" key="3">
    <source>
        <dbReference type="SMART" id="SM00062"/>
    </source>
</evidence>
<dbReference type="PANTHER" id="PTHR35936">
    <property type="entry name" value="MEMBRANE-BOUND LYTIC MUREIN TRANSGLYCOSYLASE F"/>
    <property type="match status" value="1"/>
</dbReference>
<gene>
    <name evidence="4" type="ORF">Q9313_22385</name>
</gene>
<dbReference type="Pfam" id="PF00497">
    <property type="entry name" value="SBP_bac_3"/>
    <property type="match status" value="1"/>
</dbReference>
<geneLocation type="plasmid" evidence="4 5">
    <name>unnamed1</name>
</geneLocation>
<dbReference type="SUPFAM" id="SSF53850">
    <property type="entry name" value="Periplasmic binding protein-like II"/>
    <property type="match status" value="1"/>
</dbReference>
<dbReference type="SMART" id="SM00062">
    <property type="entry name" value="PBPb"/>
    <property type="match status" value="1"/>
</dbReference>
<keyword evidence="4" id="KW-0614">Plasmid</keyword>
<dbReference type="GO" id="GO:0042597">
    <property type="term" value="C:periplasmic space"/>
    <property type="evidence" value="ECO:0007669"/>
    <property type="project" value="UniProtKB-SubCell"/>
</dbReference>
<dbReference type="EMBL" id="CP132303">
    <property type="protein sequence ID" value="WLR99527.1"/>
    <property type="molecule type" value="Genomic_DNA"/>
</dbReference>
<dbReference type="InterPro" id="IPR001638">
    <property type="entry name" value="Solute-binding_3/MltF_N"/>
</dbReference>
<keyword evidence="5" id="KW-1185">Reference proteome</keyword>
<name>A0AA50H8T6_9HYPH</name>
<reference evidence="4 5" key="1">
    <citation type="submission" date="2023-08" db="EMBL/GenBank/DDBJ databases">
        <title>Pathogen: clinical or host-associated sample.</title>
        <authorList>
            <person name="Hergert J."/>
            <person name="Casey R."/>
            <person name="Wagner J."/>
            <person name="Young E.L."/>
            <person name="Oakeson K.F."/>
        </authorList>
    </citation>
    <scope>NUCLEOTIDE SEQUENCE [LARGE SCALE GENOMIC DNA]</scope>
    <source>
        <strain evidence="4 5">1760953</strain>
        <plasmid evidence="4 5">unnamed1</plasmid>
    </source>
</reference>
<dbReference type="RefSeq" id="WP_167719216.1">
    <property type="nucleotide sequence ID" value="NZ_CP132303.1"/>
</dbReference>
<dbReference type="AlphaFoldDB" id="A0AA50H8T6"/>
<comment type="subcellular location">
    <subcellularLocation>
        <location evidence="1">Periplasm</location>
    </subcellularLocation>
</comment>
<evidence type="ECO:0000313" key="4">
    <source>
        <dbReference type="EMBL" id="WLR99527.1"/>
    </source>
</evidence>
<evidence type="ECO:0000256" key="1">
    <source>
        <dbReference type="ARBA" id="ARBA00004418"/>
    </source>
</evidence>
<dbReference type="PANTHER" id="PTHR35936:SF17">
    <property type="entry name" value="ARGININE-BINDING EXTRACELLULAR PROTEIN ARTP"/>
    <property type="match status" value="1"/>
</dbReference>
<protein>
    <submittedName>
        <fullName evidence="4">Transporter substrate-binding domain-containing protein</fullName>
    </submittedName>
</protein>
<accession>A0AA50H8T6</accession>
<keyword evidence="2" id="KW-0732">Signal</keyword>
<evidence type="ECO:0000313" key="5">
    <source>
        <dbReference type="Proteomes" id="UP001234585"/>
    </source>
</evidence>
<feature type="domain" description="Solute-binding protein family 3/N-terminal" evidence="3">
    <location>
        <begin position="15"/>
        <end position="226"/>
    </location>
</feature>
<proteinExistence type="predicted"/>
<organism evidence="4 5">
    <name type="scientific">Shinella sumterensis</name>
    <dbReference type="NCBI Taxonomy" id="1967501"/>
    <lineage>
        <taxon>Bacteria</taxon>
        <taxon>Pseudomonadati</taxon>
        <taxon>Pseudomonadota</taxon>
        <taxon>Alphaproteobacteria</taxon>
        <taxon>Hyphomicrobiales</taxon>
        <taxon>Rhizobiaceae</taxon>
        <taxon>Shinella</taxon>
    </lineage>
</organism>
<sequence>MTIIDAMPLLAPHGRIRAAINLGNPLLAWRLSDGGLDGLSVRIAREIAEILGVGLRLIAVEHARHSFERLRDGDADVGFLAIDPLRAEYLAFSDPYVTIHGGFLVPDGSSLQTAEDVDQASIRIAASHGSAYGLHLQRVVTSATIVETASFEESLTLLRRGEVDVAAGITEAFPQNATGAWRTLEGTFLQIRQAVCVRIERAAAIAFLNDYLSARPTVSNEMHQDKA</sequence>